<evidence type="ECO:0000259" key="4">
    <source>
        <dbReference type="Pfam" id="PF00061"/>
    </source>
</evidence>
<dbReference type="AlphaFoldDB" id="A0A7L0DBZ5"/>
<reference evidence="5 6" key="1">
    <citation type="submission" date="2019-09" db="EMBL/GenBank/DDBJ databases">
        <title>Bird 10,000 Genomes (B10K) Project - Family phase.</title>
        <authorList>
            <person name="Zhang G."/>
        </authorList>
    </citation>
    <scope>NUCLEOTIDE SEQUENCE [LARGE SCALE GENOMIC DNA]</scope>
    <source>
        <strain evidence="5">B10K-DU-006-20</strain>
        <tissue evidence="5">Mixed tissue sample</tissue>
    </source>
</reference>
<dbReference type="PRINTS" id="PR01254">
    <property type="entry name" value="PGNDSYNTHASE"/>
</dbReference>
<accession>A0A7L0DBZ5</accession>
<dbReference type="Pfam" id="PF00061">
    <property type="entry name" value="Lipocalin"/>
    <property type="match status" value="1"/>
</dbReference>
<comment type="similarity">
    <text evidence="1 2">Belongs to the calycin superfamily. Lipocalin family.</text>
</comment>
<dbReference type="PROSITE" id="PS00213">
    <property type="entry name" value="LIPOCALIN"/>
    <property type="match status" value="1"/>
</dbReference>
<dbReference type="SUPFAM" id="SSF50814">
    <property type="entry name" value="Lipocalins"/>
    <property type="match status" value="1"/>
</dbReference>
<dbReference type="Gene3D" id="2.40.128.20">
    <property type="match status" value="1"/>
</dbReference>
<dbReference type="PANTHER" id="PTHR11430:SF77">
    <property type="entry name" value="LIPOCALIN-LIKE 1 PROTEIN"/>
    <property type="match status" value="1"/>
</dbReference>
<dbReference type="GO" id="GO:0036094">
    <property type="term" value="F:small molecule binding"/>
    <property type="evidence" value="ECO:0007669"/>
    <property type="project" value="InterPro"/>
</dbReference>
<dbReference type="InterPro" id="IPR012674">
    <property type="entry name" value="Calycin"/>
</dbReference>
<evidence type="ECO:0000313" key="6">
    <source>
        <dbReference type="Proteomes" id="UP000545435"/>
    </source>
</evidence>
<proteinExistence type="inferred from homology"/>
<sequence length="185" mass="20759">MTVVLPSLALALLYLLRAGAEVPVQPGFDAEKFTGTWHVAAIASNCSIFLKMKDGMKSSITTISFTPEGDVVMKLLWPMEDKCQKFELLFQQSSQAGHYMGMYGQGRMRDLRVMETDYSGYAIVHEFKKSEKEPHSAMQLFTREQDVSPQLLQKFKDLMPTAGLTKDMMVILPKSGECQEGVGRH</sequence>
<feature type="domain" description="Lipocalin/cytosolic fatty-acid binding" evidence="4">
    <location>
        <begin position="34"/>
        <end position="175"/>
    </location>
</feature>
<evidence type="ECO:0000256" key="2">
    <source>
        <dbReference type="RuleBase" id="RU003695"/>
    </source>
</evidence>
<keyword evidence="3" id="KW-0732">Signal</keyword>
<feature type="non-terminal residue" evidence="5">
    <location>
        <position position="185"/>
    </location>
</feature>
<dbReference type="EMBL" id="VXAI01000345">
    <property type="protein sequence ID" value="NXJ69464.1"/>
    <property type="molecule type" value="Genomic_DNA"/>
</dbReference>
<keyword evidence="6" id="KW-1185">Reference proteome</keyword>
<dbReference type="InterPro" id="IPR002345">
    <property type="entry name" value="Lipocalin"/>
</dbReference>
<feature type="chain" id="PRO_5029730615" evidence="3">
    <location>
        <begin position="21"/>
        <end position="185"/>
    </location>
</feature>
<organism evidence="5 6">
    <name type="scientific">Rostratula benghalensis</name>
    <name type="common">greater painted-snipe</name>
    <dbReference type="NCBI Taxonomy" id="118793"/>
    <lineage>
        <taxon>Eukaryota</taxon>
        <taxon>Metazoa</taxon>
        <taxon>Chordata</taxon>
        <taxon>Craniata</taxon>
        <taxon>Vertebrata</taxon>
        <taxon>Euteleostomi</taxon>
        <taxon>Archelosauria</taxon>
        <taxon>Archosauria</taxon>
        <taxon>Dinosauria</taxon>
        <taxon>Saurischia</taxon>
        <taxon>Theropoda</taxon>
        <taxon>Coelurosauria</taxon>
        <taxon>Aves</taxon>
        <taxon>Neognathae</taxon>
        <taxon>Neoaves</taxon>
        <taxon>Charadriiformes</taxon>
        <taxon>Rostratulidae</taxon>
        <taxon>Rostratula</taxon>
    </lineage>
</organism>
<dbReference type="Proteomes" id="UP000545435">
    <property type="component" value="Unassembled WGS sequence"/>
</dbReference>
<dbReference type="InterPro" id="IPR000566">
    <property type="entry name" value="Lipocln_cytosolic_FA-bd_dom"/>
</dbReference>
<protein>
    <submittedName>
        <fullName evidence="5">LCN15 protein</fullName>
    </submittedName>
</protein>
<comment type="caution">
    <text evidence="5">The sequence shown here is derived from an EMBL/GenBank/DDBJ whole genome shotgun (WGS) entry which is preliminary data.</text>
</comment>
<name>A0A7L0DBZ5_9CHAR</name>
<dbReference type="InterPro" id="IPR022272">
    <property type="entry name" value="Lipocalin_CS"/>
</dbReference>
<evidence type="ECO:0000313" key="5">
    <source>
        <dbReference type="EMBL" id="NXJ69464.1"/>
    </source>
</evidence>
<dbReference type="PRINTS" id="PR00179">
    <property type="entry name" value="LIPOCALIN"/>
</dbReference>
<gene>
    <name evidence="5" type="primary">Lcn15</name>
    <name evidence="5" type="ORF">ROSBEN_R02354</name>
</gene>
<feature type="signal peptide" evidence="3">
    <location>
        <begin position="1"/>
        <end position="20"/>
    </location>
</feature>
<evidence type="ECO:0000256" key="3">
    <source>
        <dbReference type="SAM" id="SignalP"/>
    </source>
</evidence>
<dbReference type="PANTHER" id="PTHR11430">
    <property type="entry name" value="LIPOCALIN"/>
    <property type="match status" value="1"/>
</dbReference>
<evidence type="ECO:0000256" key="1">
    <source>
        <dbReference type="ARBA" id="ARBA00006889"/>
    </source>
</evidence>
<feature type="non-terminal residue" evidence="5">
    <location>
        <position position="1"/>
    </location>
</feature>